<evidence type="ECO:0000313" key="1">
    <source>
        <dbReference type="EMBL" id="OKH11648.1"/>
    </source>
</evidence>
<gene>
    <name evidence="1" type="ORF">NIES592_20615</name>
</gene>
<organism evidence="1 2">
    <name type="scientific">Fischerella major NIES-592</name>
    <dbReference type="NCBI Taxonomy" id="210994"/>
    <lineage>
        <taxon>Bacteria</taxon>
        <taxon>Bacillati</taxon>
        <taxon>Cyanobacteriota</taxon>
        <taxon>Cyanophyceae</taxon>
        <taxon>Nostocales</taxon>
        <taxon>Hapalosiphonaceae</taxon>
        <taxon>Fischerella</taxon>
    </lineage>
</organism>
<dbReference type="EMBL" id="MRCA01000016">
    <property type="protein sequence ID" value="OKH11648.1"/>
    <property type="molecule type" value="Genomic_DNA"/>
</dbReference>
<sequence>MTPKHTKLKFPLLEYLNQPLFSSHTKLVLNPRRFAHLYRIELLKKCWHRECDAKGPFSS</sequence>
<evidence type="ECO:0000313" key="2">
    <source>
        <dbReference type="Proteomes" id="UP000186391"/>
    </source>
</evidence>
<name>A0A1U7GUG8_9CYAN</name>
<dbReference type="Proteomes" id="UP000186391">
    <property type="component" value="Unassembled WGS sequence"/>
</dbReference>
<dbReference type="AlphaFoldDB" id="A0A1U7GUG8"/>
<keyword evidence="2" id="KW-1185">Reference proteome</keyword>
<reference evidence="1 2" key="1">
    <citation type="submission" date="2016-11" db="EMBL/GenBank/DDBJ databases">
        <title>Draft Genome Sequences of Nine Cyanobacterial Strains from Diverse Habitats.</title>
        <authorList>
            <person name="Zhu T."/>
            <person name="Hou S."/>
            <person name="Lu X."/>
            <person name="Hess W.R."/>
        </authorList>
    </citation>
    <scope>NUCLEOTIDE SEQUENCE [LARGE SCALE GENOMIC DNA]</scope>
    <source>
        <strain evidence="1 2">NIES-592</strain>
    </source>
</reference>
<protein>
    <submittedName>
        <fullName evidence="1">Uncharacterized protein</fullName>
    </submittedName>
</protein>
<accession>A0A1U7GUG8</accession>
<proteinExistence type="predicted"/>
<comment type="caution">
    <text evidence="1">The sequence shown here is derived from an EMBL/GenBank/DDBJ whole genome shotgun (WGS) entry which is preliminary data.</text>
</comment>